<dbReference type="PANTHER" id="PTHR36113:SF1">
    <property type="entry name" value="GLYOXALASE_BLEOMYCIN RESISTANCE PROTEIN_DIOXYGENASE"/>
    <property type="match status" value="1"/>
</dbReference>
<name>A0A2U1S6C8_9EURY</name>
<evidence type="ECO:0000313" key="3">
    <source>
        <dbReference type="Proteomes" id="UP000245577"/>
    </source>
</evidence>
<dbReference type="InterPro" id="IPR029068">
    <property type="entry name" value="Glyas_Bleomycin-R_OHBP_Dase"/>
</dbReference>
<organism evidence="2 3">
    <name type="scientific">Methanobrevibacter woesei</name>
    <dbReference type="NCBI Taxonomy" id="190976"/>
    <lineage>
        <taxon>Archaea</taxon>
        <taxon>Methanobacteriati</taxon>
        <taxon>Methanobacteriota</taxon>
        <taxon>Methanomada group</taxon>
        <taxon>Methanobacteria</taxon>
        <taxon>Methanobacteriales</taxon>
        <taxon>Methanobacteriaceae</taxon>
        <taxon>Methanobrevibacter</taxon>
    </lineage>
</organism>
<dbReference type="OrthoDB" id="358887at2157"/>
<dbReference type="InterPro" id="IPR051332">
    <property type="entry name" value="Fosfomycin_Res_Enzymes"/>
</dbReference>
<sequence length="127" mass="14189">METIIYSTLQFNIMNIRYTTIIVNDMEESVNFYKEVFGFEVEKELNMPDKQIKFLTGENGSGVELIKEEDTEIGLNAIAVSVDDVEKAIEEIKSKIPTVEVQIVDVPNGKLGFVSDPNGVTIAISQK</sequence>
<dbReference type="AlphaFoldDB" id="A0A2U1S6C8"/>
<reference evidence="2 3" key="1">
    <citation type="submission" date="2017-03" db="EMBL/GenBank/DDBJ databases">
        <title>Genome sequence of Methanobrevibacter wosei.</title>
        <authorList>
            <person name="Poehlein A."/>
            <person name="Seedorf H."/>
            <person name="Daniel R."/>
        </authorList>
    </citation>
    <scope>NUCLEOTIDE SEQUENCE [LARGE SCALE GENOMIC DNA]</scope>
    <source>
        <strain evidence="2 3">DSM 11979</strain>
    </source>
</reference>
<dbReference type="InterPro" id="IPR037523">
    <property type="entry name" value="VOC_core"/>
</dbReference>
<dbReference type="GO" id="GO:0016829">
    <property type="term" value="F:lyase activity"/>
    <property type="evidence" value="ECO:0007669"/>
    <property type="project" value="UniProtKB-KW"/>
</dbReference>
<gene>
    <name evidence="2" type="ORF">MBBWO_14640</name>
</gene>
<keyword evidence="2" id="KW-0456">Lyase</keyword>
<evidence type="ECO:0000313" key="2">
    <source>
        <dbReference type="EMBL" id="PWB85150.1"/>
    </source>
</evidence>
<evidence type="ECO:0000259" key="1">
    <source>
        <dbReference type="PROSITE" id="PS51819"/>
    </source>
</evidence>
<dbReference type="EMBL" id="MZGU01000006">
    <property type="protein sequence ID" value="PWB85150.1"/>
    <property type="molecule type" value="Genomic_DNA"/>
</dbReference>
<dbReference type="PANTHER" id="PTHR36113">
    <property type="entry name" value="LYASE, PUTATIVE-RELATED-RELATED"/>
    <property type="match status" value="1"/>
</dbReference>
<keyword evidence="3" id="KW-1185">Reference proteome</keyword>
<dbReference type="SUPFAM" id="SSF54593">
    <property type="entry name" value="Glyoxalase/Bleomycin resistance protein/Dihydroxybiphenyl dioxygenase"/>
    <property type="match status" value="1"/>
</dbReference>
<dbReference type="Gene3D" id="3.10.180.10">
    <property type="entry name" value="2,3-Dihydroxybiphenyl 1,2-Dioxygenase, domain 1"/>
    <property type="match status" value="1"/>
</dbReference>
<dbReference type="Proteomes" id="UP000245577">
    <property type="component" value="Unassembled WGS sequence"/>
</dbReference>
<protein>
    <submittedName>
        <fullName evidence="2">Putative lyase</fullName>
    </submittedName>
</protein>
<accession>A0A2U1S6C8</accession>
<dbReference type="InterPro" id="IPR004360">
    <property type="entry name" value="Glyas_Fos-R_dOase_dom"/>
</dbReference>
<dbReference type="CDD" id="cd06587">
    <property type="entry name" value="VOC"/>
    <property type="match status" value="1"/>
</dbReference>
<feature type="domain" description="VOC" evidence="1">
    <location>
        <begin position="15"/>
        <end position="127"/>
    </location>
</feature>
<comment type="caution">
    <text evidence="2">The sequence shown here is derived from an EMBL/GenBank/DDBJ whole genome shotgun (WGS) entry which is preliminary data.</text>
</comment>
<dbReference type="Pfam" id="PF00903">
    <property type="entry name" value="Glyoxalase"/>
    <property type="match status" value="1"/>
</dbReference>
<proteinExistence type="predicted"/>
<dbReference type="PROSITE" id="PS51819">
    <property type="entry name" value="VOC"/>
    <property type="match status" value="1"/>
</dbReference>
<dbReference type="RefSeq" id="WP_116670240.1">
    <property type="nucleotide sequence ID" value="NZ_MZGU01000006.1"/>
</dbReference>